<name>A0A1I7RXH5_BURXY</name>
<evidence type="ECO:0000256" key="1">
    <source>
        <dbReference type="SAM" id="MobiDB-lite"/>
    </source>
</evidence>
<feature type="region of interest" description="Disordered" evidence="1">
    <location>
        <begin position="1"/>
        <end position="21"/>
    </location>
</feature>
<proteinExistence type="predicted"/>
<keyword evidence="2" id="KW-0812">Transmembrane</keyword>
<evidence type="ECO:0000313" key="3">
    <source>
        <dbReference type="Proteomes" id="UP000095284"/>
    </source>
</evidence>
<sequence length="132" mass="15351">MFRDRGNAHFAPFQSHQPSLRPSRFPGEQLIFRDSEMAWAQIFSTVLLLLLICALHTPSVRAFRFYEMTPAENSEEAAIVKRQNDWKQMFGQNFKAEADEGNFGFKGLRGKRGDMQRALRRPCNIYKLISCY</sequence>
<organism evidence="3 4">
    <name type="scientific">Bursaphelenchus xylophilus</name>
    <name type="common">Pinewood nematode worm</name>
    <name type="synonym">Aphelenchoides xylophilus</name>
    <dbReference type="NCBI Taxonomy" id="6326"/>
    <lineage>
        <taxon>Eukaryota</taxon>
        <taxon>Metazoa</taxon>
        <taxon>Ecdysozoa</taxon>
        <taxon>Nematoda</taxon>
        <taxon>Chromadorea</taxon>
        <taxon>Rhabditida</taxon>
        <taxon>Tylenchina</taxon>
        <taxon>Tylenchomorpha</taxon>
        <taxon>Aphelenchoidea</taxon>
        <taxon>Aphelenchoididae</taxon>
        <taxon>Bursaphelenchus</taxon>
    </lineage>
</organism>
<accession>A0A1I7RXH5</accession>
<reference evidence="4" key="1">
    <citation type="submission" date="2016-11" db="UniProtKB">
        <authorList>
            <consortium name="WormBaseParasite"/>
        </authorList>
    </citation>
    <scope>IDENTIFICATION</scope>
</reference>
<evidence type="ECO:0000256" key="2">
    <source>
        <dbReference type="SAM" id="Phobius"/>
    </source>
</evidence>
<dbReference type="AlphaFoldDB" id="A0A1I7RXH5"/>
<feature type="transmembrane region" description="Helical" evidence="2">
    <location>
        <begin position="38"/>
        <end position="55"/>
    </location>
</feature>
<evidence type="ECO:0000313" key="4">
    <source>
        <dbReference type="WBParaSite" id="BXY_0544200.1"/>
    </source>
</evidence>
<keyword evidence="2" id="KW-0472">Membrane</keyword>
<keyword evidence="2" id="KW-1133">Transmembrane helix</keyword>
<dbReference type="WBParaSite" id="BXY_0544200.1">
    <property type="protein sequence ID" value="BXY_0544200.1"/>
    <property type="gene ID" value="BXY_0544200"/>
</dbReference>
<protein>
    <submittedName>
        <fullName evidence="4">Uncharacterized protein</fullName>
    </submittedName>
</protein>
<dbReference type="Proteomes" id="UP000095284">
    <property type="component" value="Unplaced"/>
</dbReference>